<feature type="domain" description="Isopropylmalate dehydrogenase-like" evidence="8">
    <location>
        <begin position="265"/>
        <end position="594"/>
    </location>
</feature>
<proteinExistence type="inferred from homology"/>
<feature type="chain" id="PRO_5042975742" description="Isocitrate dehydrogenase [NAD] subunit, mitochondrial" evidence="7">
    <location>
        <begin position="22"/>
        <end position="600"/>
    </location>
</feature>
<dbReference type="GO" id="GO:0051287">
    <property type="term" value="F:NAD binding"/>
    <property type="evidence" value="ECO:0007669"/>
    <property type="project" value="UniProtKB-UniRule"/>
</dbReference>
<sequence>MHLISLSPLLIFLHLINLSTQVPDTGQRHFLAQYGEIADPTGNDYEYDHDYVEKTSEFVPTLRPRMFAASLIRSYNAEKKKHYYHTNIVDVKIHEEKGFLRDGKIGKILPLFVMEKRPMLYQVCPQLTQLFSVLEESTSATYLTTEYAEVAARIKKGWRRLTSVGFCVRSSHAGVCGARLPLMHLVGEGDNGNDFFYTSDMSEYERLNTGDQLMRGTGRGPLFMLTRNVIAGASALQKAAAMQVATRALATAAANPKAEVATKLKVTSIPGDGVGPELIYCVKDIVEGTGIPIEFEEIFLSEVHYSRSASIDEAIEAIGRNNGVALKGAIEESAVRQADHDAQGLNMQLRRRLDLFANVVHIKSMEGIKTRHQKPLDFVIVREQTEGEYSSLEHELVPGVIECLKITTEPNCARIAKFAFDYATKHGRKKVTCVHKANIMKLGDGLFLQVCKETAKRYPRIEFDQMIIDNTCMQLVNAPEQFDVMVMPNLYGNIIDNLAAGLVGGAGVVTGKSFGRDFVIFEPGSRHSFQQAMGRGIANPAAMILSAANMLEHLHLVDHGKALRKAVEDVIREGKVRTRDLGGYNSTNEFADAVIAKYTI</sequence>
<dbReference type="AlphaFoldDB" id="A0AAN4Z5L3"/>
<dbReference type="Proteomes" id="UP001328107">
    <property type="component" value="Unassembled WGS sequence"/>
</dbReference>
<comment type="similarity">
    <text evidence="2 6">Belongs to the isocitrate and isopropylmalate dehydrogenases family.</text>
</comment>
<dbReference type="FunFam" id="3.40.718.10:FF:000001">
    <property type="entry name" value="Isocitrate dehydrogenase [NAD] subunit, mitochondrial"/>
    <property type="match status" value="1"/>
</dbReference>
<dbReference type="Pfam" id="PF00180">
    <property type="entry name" value="Iso_dh"/>
    <property type="match status" value="1"/>
</dbReference>
<dbReference type="InterPro" id="IPR004434">
    <property type="entry name" value="Isocitrate_DH_NAD"/>
</dbReference>
<dbReference type="NCBIfam" id="TIGR00175">
    <property type="entry name" value="mito_nad_idh"/>
    <property type="match status" value="1"/>
</dbReference>
<evidence type="ECO:0000256" key="1">
    <source>
        <dbReference type="ARBA" id="ARBA00004173"/>
    </source>
</evidence>
<accession>A0AAN4Z5L3</accession>
<evidence type="ECO:0000256" key="4">
    <source>
        <dbReference type="ARBA" id="ARBA00022946"/>
    </source>
</evidence>
<dbReference type="GO" id="GO:0006099">
    <property type="term" value="P:tricarboxylic acid cycle"/>
    <property type="evidence" value="ECO:0007669"/>
    <property type="project" value="UniProtKB-UniRule"/>
</dbReference>
<evidence type="ECO:0000313" key="10">
    <source>
        <dbReference type="Proteomes" id="UP001328107"/>
    </source>
</evidence>
<organism evidence="9 10">
    <name type="scientific">Pristionchus mayeri</name>
    <dbReference type="NCBI Taxonomy" id="1317129"/>
    <lineage>
        <taxon>Eukaryota</taxon>
        <taxon>Metazoa</taxon>
        <taxon>Ecdysozoa</taxon>
        <taxon>Nematoda</taxon>
        <taxon>Chromadorea</taxon>
        <taxon>Rhabditida</taxon>
        <taxon>Rhabditina</taxon>
        <taxon>Diplogasteromorpha</taxon>
        <taxon>Diplogasteroidea</taxon>
        <taxon>Neodiplogasteridae</taxon>
        <taxon>Pristionchus</taxon>
    </lineage>
</organism>
<evidence type="ECO:0000259" key="8">
    <source>
        <dbReference type="SMART" id="SM01329"/>
    </source>
</evidence>
<dbReference type="SMART" id="SM01329">
    <property type="entry name" value="Iso_dh"/>
    <property type="match status" value="1"/>
</dbReference>
<dbReference type="PROSITE" id="PS00470">
    <property type="entry name" value="IDH_IMDH"/>
    <property type="match status" value="1"/>
</dbReference>
<gene>
    <name evidence="9" type="ORF">PMAYCL1PPCAC_02563</name>
</gene>
<protein>
    <recommendedName>
        <fullName evidence="6">Isocitrate dehydrogenase [NAD] subunit, mitochondrial</fullName>
    </recommendedName>
</protein>
<keyword evidence="10" id="KW-1185">Reference proteome</keyword>
<feature type="signal peptide" evidence="7">
    <location>
        <begin position="1"/>
        <end position="21"/>
    </location>
</feature>
<dbReference type="GO" id="GO:0016616">
    <property type="term" value="F:oxidoreductase activity, acting on the CH-OH group of donors, NAD or NADP as acceptor"/>
    <property type="evidence" value="ECO:0007669"/>
    <property type="project" value="InterPro"/>
</dbReference>
<dbReference type="SUPFAM" id="SSF53659">
    <property type="entry name" value="Isocitrate/Isopropylmalate dehydrogenase-like"/>
    <property type="match status" value="1"/>
</dbReference>
<name>A0AAN4Z5L3_9BILA</name>
<dbReference type="GO" id="GO:0005739">
    <property type="term" value="C:mitochondrion"/>
    <property type="evidence" value="ECO:0007669"/>
    <property type="project" value="UniProtKB-SubCell"/>
</dbReference>
<dbReference type="InterPro" id="IPR019818">
    <property type="entry name" value="IsoCit/isopropylmalate_DH_CS"/>
</dbReference>
<keyword evidence="7" id="KW-0732">Signal</keyword>
<comment type="caution">
    <text evidence="9">The sequence shown here is derived from an EMBL/GenBank/DDBJ whole genome shotgun (WGS) entry which is preliminary data.</text>
</comment>
<dbReference type="InterPro" id="IPR024084">
    <property type="entry name" value="IsoPropMal-DH-like_dom"/>
</dbReference>
<dbReference type="PANTHER" id="PTHR11835">
    <property type="entry name" value="DECARBOXYLATING DEHYDROGENASES-ISOCITRATE, ISOPROPYLMALATE, TARTRATE"/>
    <property type="match status" value="1"/>
</dbReference>
<evidence type="ECO:0000256" key="6">
    <source>
        <dbReference type="RuleBase" id="RU361266"/>
    </source>
</evidence>
<evidence type="ECO:0000256" key="2">
    <source>
        <dbReference type="ARBA" id="ARBA00007769"/>
    </source>
</evidence>
<keyword evidence="4 6" id="KW-0809">Transit peptide</keyword>
<dbReference type="Pfam" id="PF18885">
    <property type="entry name" value="DUF5648"/>
    <property type="match status" value="1"/>
</dbReference>
<dbReference type="Gene3D" id="3.40.718.10">
    <property type="entry name" value="Isopropylmalate Dehydrogenase"/>
    <property type="match status" value="1"/>
</dbReference>
<dbReference type="GO" id="GO:0006102">
    <property type="term" value="P:isocitrate metabolic process"/>
    <property type="evidence" value="ECO:0007669"/>
    <property type="project" value="TreeGrafter"/>
</dbReference>
<evidence type="ECO:0000313" key="9">
    <source>
        <dbReference type="EMBL" id="GMR32368.1"/>
    </source>
</evidence>
<dbReference type="GO" id="GO:0000287">
    <property type="term" value="F:magnesium ion binding"/>
    <property type="evidence" value="ECO:0007669"/>
    <property type="project" value="UniProtKB-UniRule"/>
</dbReference>
<dbReference type="PANTHER" id="PTHR11835:SF42">
    <property type="entry name" value="ISOCITRATE DEHYDROGENASE [NAD] SUBUNIT BETA, MITOCHONDRIAL"/>
    <property type="match status" value="1"/>
</dbReference>
<evidence type="ECO:0000256" key="7">
    <source>
        <dbReference type="SAM" id="SignalP"/>
    </source>
</evidence>
<dbReference type="InterPro" id="IPR043708">
    <property type="entry name" value="DUF5648"/>
</dbReference>
<dbReference type="EMBL" id="BTRK01000001">
    <property type="protein sequence ID" value="GMR32368.1"/>
    <property type="molecule type" value="Genomic_DNA"/>
</dbReference>
<evidence type="ECO:0000256" key="3">
    <source>
        <dbReference type="ARBA" id="ARBA00022532"/>
    </source>
</evidence>
<keyword evidence="5 6" id="KW-0496">Mitochondrion</keyword>
<keyword evidence="3 6" id="KW-0816">Tricarboxylic acid cycle</keyword>
<comment type="subcellular location">
    <subcellularLocation>
        <location evidence="1 6">Mitochondrion</location>
    </subcellularLocation>
</comment>
<evidence type="ECO:0000256" key="5">
    <source>
        <dbReference type="ARBA" id="ARBA00023128"/>
    </source>
</evidence>
<reference evidence="10" key="1">
    <citation type="submission" date="2022-10" db="EMBL/GenBank/DDBJ databases">
        <title>Genome assembly of Pristionchus species.</title>
        <authorList>
            <person name="Yoshida K."/>
            <person name="Sommer R.J."/>
        </authorList>
    </citation>
    <scope>NUCLEOTIDE SEQUENCE [LARGE SCALE GENOMIC DNA]</scope>
    <source>
        <strain evidence="10">RS5460</strain>
    </source>
</reference>